<dbReference type="SUPFAM" id="SSF58104">
    <property type="entry name" value="Methyl-accepting chemotaxis protein (MCP) signaling domain"/>
    <property type="match status" value="1"/>
</dbReference>
<dbReference type="GO" id="GO:0006935">
    <property type="term" value="P:chemotaxis"/>
    <property type="evidence" value="ECO:0007669"/>
    <property type="project" value="UniProtKB-KW"/>
</dbReference>
<comment type="similarity">
    <text evidence="2">Belongs to the methyl-accepting chemotaxis (MCP) protein family.</text>
</comment>
<evidence type="ECO:0000313" key="3">
    <source>
        <dbReference type="EMBL" id="XBY61292.1"/>
    </source>
</evidence>
<name>A0AAU7XUR2_9GAMM</name>
<accession>A0AAU7XUR2</accession>
<dbReference type="EMBL" id="CP158485">
    <property type="protein sequence ID" value="XBY61292.1"/>
    <property type="molecule type" value="Genomic_DNA"/>
</dbReference>
<dbReference type="RefSeq" id="WP_167408817.1">
    <property type="nucleotide sequence ID" value="NZ_CP158485.1"/>
</dbReference>
<keyword evidence="1" id="KW-0145">Chemotaxis</keyword>
<protein>
    <recommendedName>
        <fullName evidence="4">Methyl-accepting chemotaxis protein</fullName>
    </recommendedName>
</protein>
<evidence type="ECO:0000256" key="2">
    <source>
        <dbReference type="ARBA" id="ARBA00029447"/>
    </source>
</evidence>
<dbReference type="InterPro" id="IPR051310">
    <property type="entry name" value="MCP_chemotaxis"/>
</dbReference>
<keyword evidence="3" id="KW-0614">Plasmid</keyword>
<proteinExistence type="inferred from homology"/>
<evidence type="ECO:0008006" key="4">
    <source>
        <dbReference type="Google" id="ProtNLM"/>
    </source>
</evidence>
<organism evidence="3">
    <name type="scientific">Vreelandella sp. SM1641</name>
    <dbReference type="NCBI Taxonomy" id="3126101"/>
    <lineage>
        <taxon>Bacteria</taxon>
        <taxon>Pseudomonadati</taxon>
        <taxon>Pseudomonadota</taxon>
        <taxon>Gammaproteobacteria</taxon>
        <taxon>Oceanospirillales</taxon>
        <taxon>Halomonadaceae</taxon>
        <taxon>Vreelandella</taxon>
    </lineage>
</organism>
<dbReference type="AlphaFoldDB" id="A0AAU7XUR2"/>
<evidence type="ECO:0000256" key="1">
    <source>
        <dbReference type="ARBA" id="ARBA00022500"/>
    </source>
</evidence>
<reference evidence="3" key="1">
    <citation type="submission" date="2024-02" db="EMBL/GenBank/DDBJ databases">
        <title>Complete genome sequence of Vreelandella sp. SM1641, a marine exopolysaccharide-producing bacterium isolated from deep-sea hydrothermal sediment of the southwest Indian Ocean.</title>
        <authorList>
            <person name="Zhu H."/>
            <person name="Sun M."/>
        </authorList>
    </citation>
    <scope>NUCLEOTIDE SEQUENCE</scope>
    <source>
        <strain evidence="3">SM1641</strain>
        <plasmid evidence="3">plasA</plasmid>
    </source>
</reference>
<dbReference type="PANTHER" id="PTHR43531">
    <property type="entry name" value="PROTEIN ICFG"/>
    <property type="match status" value="1"/>
</dbReference>
<dbReference type="KEGG" id="vrs:V8F66_22275"/>
<dbReference type="Gene3D" id="1.10.287.950">
    <property type="entry name" value="Methyl-accepting chemotaxis protein"/>
    <property type="match status" value="1"/>
</dbReference>
<dbReference type="PANTHER" id="PTHR43531:SF11">
    <property type="entry name" value="METHYL-ACCEPTING CHEMOTAXIS PROTEIN 3"/>
    <property type="match status" value="1"/>
</dbReference>
<geneLocation type="plasmid" evidence="3">
    <name>plasA</name>
</geneLocation>
<sequence>MNELMAGVQRVAGMLSEISHAAGEQSDGIGQVNIAVAELDRMTKQNASLAELSTMSTDQLSEHAERLASMVGRFKLRGDLFPAQVIEST</sequence>
<gene>
    <name evidence="3" type="ORF">V8F66_22275</name>
</gene>